<dbReference type="Proteomes" id="UP001189122">
    <property type="component" value="Unassembled WGS sequence"/>
</dbReference>
<keyword evidence="2" id="KW-1185">Reference proteome</keyword>
<organism evidence="1">
    <name type="scientific">Spirodela intermedia</name>
    <name type="common">Intermediate duckweed</name>
    <dbReference type="NCBI Taxonomy" id="51605"/>
    <lineage>
        <taxon>Eukaryota</taxon>
        <taxon>Viridiplantae</taxon>
        <taxon>Streptophyta</taxon>
        <taxon>Embryophyta</taxon>
        <taxon>Tracheophyta</taxon>
        <taxon>Spermatophyta</taxon>
        <taxon>Magnoliopsida</taxon>
        <taxon>Liliopsida</taxon>
        <taxon>Araceae</taxon>
        <taxon>Lemnoideae</taxon>
        <taxon>Spirodela</taxon>
    </lineage>
</organism>
<dbReference type="PANTHER" id="PTHR31050">
    <property type="entry name" value="OS08G0413200 PROTEIN"/>
    <property type="match status" value="1"/>
</dbReference>
<name>A0A7I8JCT7_SPIIN</name>
<evidence type="ECO:0000313" key="1">
    <source>
        <dbReference type="EMBL" id="CAA2628078.1"/>
    </source>
</evidence>
<dbReference type="InterPro" id="IPR010683">
    <property type="entry name" value="DUF1262"/>
</dbReference>
<sequence length="456" mass="51373">MGPTAVLETFGWTRPVNQCTRTFFFFPRFAATDKYADAGSGRYVRETTPLSLYRANPGEKAAVPPPPLPEGPHSGYLVIQDEEYEAQSTCCWGLCRNPYLVELPFPQNRLLIVEYSHIVGEGRHIDTDHVFFVPVPGHPISANRYYVVLAGEITPGKPLTSKSVHSGRSVEICACSREQDRTTFCCCFCVHDVKPRPFREGDVYQEVEVIPHRRKGEFHARAIAPDGIPPLFLRQQCWTLRRSLPRDSRVDIGSASGVDRALREKRPDVSFPIAGPSSAAVLVGKWYSPFFFTKEESRHKDQMKRSVYYEVTLEQFWEPILTRENPSGAGGSRRVEVKATVQTESAFLSNGEPVGEELSQPDGFVLFRPAESGSGAVALSSTLMERMKWELARGSWVPGKDGVEVVDREEEYQDGGEWAAFGCYLLVERFSLRRLDGSLVLARDFRHTDKIITKWE</sequence>
<accession>A0A7I8JCT7</accession>
<proteinExistence type="predicted"/>
<dbReference type="AlphaFoldDB" id="A0A7I8JCT7"/>
<dbReference type="EMBL" id="LR743597">
    <property type="protein sequence ID" value="CAA2628078.1"/>
    <property type="molecule type" value="Genomic_DNA"/>
</dbReference>
<gene>
    <name evidence="1" type="ORF">SI7747_10013726</name>
</gene>
<reference evidence="1 2" key="1">
    <citation type="submission" date="2019-12" db="EMBL/GenBank/DDBJ databases">
        <authorList>
            <person name="Scholz U."/>
            <person name="Mascher M."/>
            <person name="Fiebig A."/>
        </authorList>
    </citation>
    <scope>NUCLEOTIDE SEQUENCE</scope>
</reference>
<evidence type="ECO:0000313" key="2">
    <source>
        <dbReference type="Proteomes" id="UP001189122"/>
    </source>
</evidence>
<dbReference type="Pfam" id="PF06880">
    <property type="entry name" value="DUF1262"/>
    <property type="match status" value="1"/>
</dbReference>
<protein>
    <submittedName>
        <fullName evidence="1">Uncharacterized protein</fullName>
    </submittedName>
</protein>
<dbReference type="PANTHER" id="PTHR31050:SF15">
    <property type="entry name" value="OS08G0413200 PROTEIN"/>
    <property type="match status" value="1"/>
</dbReference>
<dbReference type="EMBL" id="CACRZD030000010">
    <property type="protein sequence ID" value="CAA6667333.1"/>
    <property type="molecule type" value="Genomic_DNA"/>
</dbReference>